<proteinExistence type="inferred from homology"/>
<dbReference type="InterPro" id="IPR015424">
    <property type="entry name" value="PyrdxlP-dep_Trfase"/>
</dbReference>
<evidence type="ECO:0000256" key="1">
    <source>
        <dbReference type="ARBA" id="ARBA00005384"/>
    </source>
</evidence>
<dbReference type="CDD" id="cd07377">
    <property type="entry name" value="WHTH_GntR"/>
    <property type="match status" value="1"/>
</dbReference>
<dbReference type="Gene3D" id="3.40.640.10">
    <property type="entry name" value="Type I PLP-dependent aspartate aminotransferase-like (Major domain)"/>
    <property type="match status" value="1"/>
</dbReference>
<dbReference type="PROSITE" id="PS50949">
    <property type="entry name" value="HTH_GNTR"/>
    <property type="match status" value="1"/>
</dbReference>
<evidence type="ECO:0000313" key="9">
    <source>
        <dbReference type="EMBL" id="GEO12956.1"/>
    </source>
</evidence>
<evidence type="ECO:0000256" key="2">
    <source>
        <dbReference type="ARBA" id="ARBA00016004"/>
    </source>
</evidence>
<protein>
    <recommendedName>
        <fullName evidence="2">8-amino-7-oxononanoate synthase</fullName>
    </recommendedName>
    <alternativeName>
        <fullName evidence="7">Alpha-oxoamine synthase</fullName>
    </alternativeName>
</protein>
<dbReference type="GO" id="GO:0030170">
    <property type="term" value="F:pyridoxal phosphate binding"/>
    <property type="evidence" value="ECO:0007669"/>
    <property type="project" value="InterPro"/>
</dbReference>
<dbReference type="RefSeq" id="WP_114185145.1">
    <property type="nucleotide sequence ID" value="NZ_BJYU01000004.1"/>
</dbReference>
<evidence type="ECO:0000313" key="10">
    <source>
        <dbReference type="Proteomes" id="UP000321085"/>
    </source>
</evidence>
<evidence type="ECO:0000256" key="7">
    <source>
        <dbReference type="ARBA" id="ARBA00031658"/>
    </source>
</evidence>
<feature type="domain" description="HTH gntR-type" evidence="8">
    <location>
        <begin position="14"/>
        <end position="82"/>
    </location>
</feature>
<dbReference type="CDD" id="cd00609">
    <property type="entry name" value="AAT_like"/>
    <property type="match status" value="1"/>
</dbReference>
<dbReference type="PANTHER" id="PTHR46577">
    <property type="entry name" value="HTH-TYPE TRANSCRIPTIONAL REGULATORY PROTEIN GABR"/>
    <property type="match status" value="1"/>
</dbReference>
<keyword evidence="10" id="KW-1185">Reference proteome</keyword>
<keyword evidence="5" id="KW-0238">DNA-binding</keyword>
<dbReference type="AlphaFoldDB" id="A0A512BLW7"/>
<evidence type="ECO:0000256" key="3">
    <source>
        <dbReference type="ARBA" id="ARBA00022898"/>
    </source>
</evidence>
<dbReference type="Proteomes" id="UP000321085">
    <property type="component" value="Unassembled WGS sequence"/>
</dbReference>
<dbReference type="PANTHER" id="PTHR46577:SF1">
    <property type="entry name" value="HTH-TYPE TRANSCRIPTIONAL REGULATORY PROTEIN GABR"/>
    <property type="match status" value="1"/>
</dbReference>
<dbReference type="InterPro" id="IPR004839">
    <property type="entry name" value="Aminotransferase_I/II_large"/>
</dbReference>
<evidence type="ECO:0000256" key="5">
    <source>
        <dbReference type="ARBA" id="ARBA00023125"/>
    </source>
</evidence>
<dbReference type="SMART" id="SM00345">
    <property type="entry name" value="HTH_GNTR"/>
    <property type="match status" value="1"/>
</dbReference>
<keyword evidence="4" id="KW-0805">Transcription regulation</keyword>
<dbReference type="SUPFAM" id="SSF46785">
    <property type="entry name" value="Winged helix' DNA-binding domain"/>
    <property type="match status" value="1"/>
</dbReference>
<comment type="caution">
    <text evidence="9">The sequence shown here is derived from an EMBL/GenBank/DDBJ whole genome shotgun (WGS) entry which is preliminary data.</text>
</comment>
<keyword evidence="6" id="KW-0804">Transcription</keyword>
<comment type="similarity">
    <text evidence="1">In the C-terminal section; belongs to the class-I pyridoxal-phosphate-dependent aminotransferase family.</text>
</comment>
<evidence type="ECO:0000259" key="8">
    <source>
        <dbReference type="PROSITE" id="PS50949"/>
    </source>
</evidence>
<evidence type="ECO:0000256" key="6">
    <source>
        <dbReference type="ARBA" id="ARBA00023163"/>
    </source>
</evidence>
<keyword evidence="3" id="KW-0663">Pyridoxal phosphate</keyword>
<reference evidence="9 10" key="1">
    <citation type="submission" date="2019-07" db="EMBL/GenBank/DDBJ databases">
        <title>Whole genome shotgun sequence of Microvirga aerophila NBRC 106136.</title>
        <authorList>
            <person name="Hosoyama A."/>
            <person name="Uohara A."/>
            <person name="Ohji S."/>
            <person name="Ichikawa N."/>
        </authorList>
    </citation>
    <scope>NUCLEOTIDE SEQUENCE [LARGE SCALE GENOMIC DNA]</scope>
    <source>
        <strain evidence="9 10">NBRC 106136</strain>
    </source>
</reference>
<dbReference type="InterPro" id="IPR036390">
    <property type="entry name" value="WH_DNA-bd_sf"/>
</dbReference>
<dbReference type="GO" id="GO:0003677">
    <property type="term" value="F:DNA binding"/>
    <property type="evidence" value="ECO:0007669"/>
    <property type="project" value="UniProtKB-KW"/>
</dbReference>
<dbReference type="Pfam" id="PF00392">
    <property type="entry name" value="GntR"/>
    <property type="match status" value="1"/>
</dbReference>
<dbReference type="SUPFAM" id="SSF53383">
    <property type="entry name" value="PLP-dependent transferases"/>
    <property type="match status" value="1"/>
</dbReference>
<sequence length="469" mass="51132">MSPLPFSIDRDAKASLSSQIYTGLRNAIHQGTLTQGARLPSWRDLAVQMGVSRGTVRVVYERLLDEQLLVSRGASGTWVSEAPIAPPASPARSISHPFPDFWPDFSTRPATFQMGVPAQDAFPFKLWTRMMLRNARTAALQPVSYPDPRGAPTLRHEIASYLAIARGLQCTADQVLVTGGFSVALGIAARALKLEGANTWFEDPGFPLTRRALEIAGLTIVPVPVDGEGLDVRQGMAISQHAALAVVTPGQQAPLGMTMTLPRRRALLDWAARQNAYIIEDDYMGELQLQGRAAPALASFDRAGRVLHIGTFSKTISPSLRLAFMVVPPDLALTFAETAACLAPAPNVAAQHTVAEFIREGHYLRHLRKMKRLYAARQQRLADTLRELVPSGYGVDAHGGFAVRLILPDHYDDVAVSERALQYGMAPVPLSPWYLSAPAQRGLLLGATNYSERTLRKDCCKLLELVQAS</sequence>
<accession>A0A512BLW7</accession>
<dbReference type="OrthoDB" id="9808770at2"/>
<dbReference type="GO" id="GO:0003700">
    <property type="term" value="F:DNA-binding transcription factor activity"/>
    <property type="evidence" value="ECO:0007669"/>
    <property type="project" value="InterPro"/>
</dbReference>
<dbReference type="Pfam" id="PF00155">
    <property type="entry name" value="Aminotran_1_2"/>
    <property type="match status" value="1"/>
</dbReference>
<name>A0A512BLW7_9HYPH</name>
<organism evidence="9 10">
    <name type="scientific">Microvirga aerophila</name>
    <dbReference type="NCBI Taxonomy" id="670291"/>
    <lineage>
        <taxon>Bacteria</taxon>
        <taxon>Pseudomonadati</taxon>
        <taxon>Pseudomonadota</taxon>
        <taxon>Alphaproteobacteria</taxon>
        <taxon>Hyphomicrobiales</taxon>
        <taxon>Methylobacteriaceae</taxon>
        <taxon>Microvirga</taxon>
    </lineage>
</organism>
<dbReference type="Gene3D" id="1.10.10.10">
    <property type="entry name" value="Winged helix-like DNA-binding domain superfamily/Winged helix DNA-binding domain"/>
    <property type="match status" value="1"/>
</dbReference>
<dbReference type="InterPro" id="IPR015421">
    <property type="entry name" value="PyrdxlP-dep_Trfase_major"/>
</dbReference>
<dbReference type="EMBL" id="BJYU01000004">
    <property type="protein sequence ID" value="GEO12956.1"/>
    <property type="molecule type" value="Genomic_DNA"/>
</dbReference>
<dbReference type="InterPro" id="IPR051446">
    <property type="entry name" value="HTH_trans_reg/aminotransferase"/>
</dbReference>
<dbReference type="InterPro" id="IPR000524">
    <property type="entry name" value="Tscrpt_reg_HTH_GntR"/>
</dbReference>
<gene>
    <name evidence="9" type="ORF">MAE02_06520</name>
</gene>
<dbReference type="InterPro" id="IPR036388">
    <property type="entry name" value="WH-like_DNA-bd_sf"/>
</dbReference>
<evidence type="ECO:0000256" key="4">
    <source>
        <dbReference type="ARBA" id="ARBA00023015"/>
    </source>
</evidence>